<dbReference type="Proteomes" id="UP000663891">
    <property type="component" value="Unassembled WGS sequence"/>
</dbReference>
<name>A0A815BZW6_9BILA</name>
<sequence length="151" mass="16341">MCTGGTLYTTQLLYLDLTAILPWTQYSFNFPAPNISSATIVFALRDDPGEWFLDDVSIMDQSGNELLSNGGFETGDTTDWIYCNPNNGAASGSVGAGSSYDGAYCYIDGVVGVSDYLSQTFTVTPYDNYLITFWLSSNSNSVTYAQISVTS</sequence>
<protein>
    <submittedName>
        <fullName evidence="1">Uncharacterized protein</fullName>
    </submittedName>
</protein>
<dbReference type="OrthoDB" id="9997829at2759"/>
<gene>
    <name evidence="1" type="ORF">VCS650_LOCUS29586</name>
</gene>
<evidence type="ECO:0000313" key="1">
    <source>
        <dbReference type="EMBL" id="CAF1273988.1"/>
    </source>
</evidence>
<evidence type="ECO:0000313" key="2">
    <source>
        <dbReference type="Proteomes" id="UP000663891"/>
    </source>
</evidence>
<dbReference type="InterPro" id="IPR008979">
    <property type="entry name" value="Galactose-bd-like_sf"/>
</dbReference>
<accession>A0A815BZW6</accession>
<dbReference type="Gene3D" id="2.60.120.260">
    <property type="entry name" value="Galactose-binding domain-like"/>
    <property type="match status" value="1"/>
</dbReference>
<proteinExistence type="predicted"/>
<comment type="caution">
    <text evidence="1">The sequence shown here is derived from an EMBL/GenBank/DDBJ whole genome shotgun (WGS) entry which is preliminary data.</text>
</comment>
<dbReference type="AlphaFoldDB" id="A0A815BZW6"/>
<reference evidence="1" key="1">
    <citation type="submission" date="2021-02" db="EMBL/GenBank/DDBJ databases">
        <authorList>
            <person name="Nowell W R."/>
        </authorList>
    </citation>
    <scope>NUCLEOTIDE SEQUENCE</scope>
</reference>
<organism evidence="1 2">
    <name type="scientific">Adineta steineri</name>
    <dbReference type="NCBI Taxonomy" id="433720"/>
    <lineage>
        <taxon>Eukaryota</taxon>
        <taxon>Metazoa</taxon>
        <taxon>Spiralia</taxon>
        <taxon>Gnathifera</taxon>
        <taxon>Rotifera</taxon>
        <taxon>Eurotatoria</taxon>
        <taxon>Bdelloidea</taxon>
        <taxon>Adinetida</taxon>
        <taxon>Adinetidae</taxon>
        <taxon>Adineta</taxon>
    </lineage>
</organism>
<dbReference type="EMBL" id="CAJNON010000461">
    <property type="protein sequence ID" value="CAF1273988.1"/>
    <property type="molecule type" value="Genomic_DNA"/>
</dbReference>
<dbReference type="SUPFAM" id="SSF49785">
    <property type="entry name" value="Galactose-binding domain-like"/>
    <property type="match status" value="1"/>
</dbReference>